<dbReference type="PANTHER" id="PTHR23108:SF0">
    <property type="entry name" value="METHYLTRANSFERASE-LIKE PROTEIN 22"/>
    <property type="match status" value="1"/>
</dbReference>
<sequence>MTEEENKVLSDIHVSTHYEEVNGANSKKRVVSRFVFTLPISEEIDSDHDENLKDHNLETVLADVGLQIWSGCLLLCDYIIYNNTEFINKTILDLGAGCGLSSIVAAMFASTVYCTDYSDDILDLARENIELNNHLIPDLDNIIEIRKLDWMNWGCVKKENDLSVKEASEVEVFIAAEVIYDIDLTTALFNTITYLLDSSSKTVYISLEKRCNFSVNDLTVVTPAYSHFLECLEILQSNLQSADCRLEYNRVSCDFPQYFKYSRLKELELWKITSKKRYPKR</sequence>
<dbReference type="OMA" id="EYERCPQ"/>
<dbReference type="GO" id="GO:0008276">
    <property type="term" value="F:protein methyltransferase activity"/>
    <property type="evidence" value="ECO:0007669"/>
    <property type="project" value="InterPro"/>
</dbReference>
<dbReference type="InterPro" id="IPR019410">
    <property type="entry name" value="Methyltransf_16"/>
</dbReference>
<dbReference type="KEGG" id="lgi:LOTGIDRAFT_156443"/>
<dbReference type="CTD" id="20237005"/>
<name>V4B955_LOTGI</name>
<dbReference type="InterPro" id="IPR038899">
    <property type="entry name" value="METTL22"/>
</dbReference>
<gene>
    <name evidence="1" type="ORF">LOTGIDRAFT_156443</name>
</gene>
<evidence type="ECO:0000313" key="2">
    <source>
        <dbReference type="Proteomes" id="UP000030746"/>
    </source>
</evidence>
<evidence type="ECO:0000313" key="1">
    <source>
        <dbReference type="EMBL" id="ESP03846.1"/>
    </source>
</evidence>
<dbReference type="SUPFAM" id="SSF53335">
    <property type="entry name" value="S-adenosyl-L-methionine-dependent methyltransferases"/>
    <property type="match status" value="1"/>
</dbReference>
<dbReference type="Pfam" id="PF10294">
    <property type="entry name" value="Methyltransf_16"/>
    <property type="match status" value="1"/>
</dbReference>
<dbReference type="HOGENOM" id="CLU_048361_1_0_1"/>
<dbReference type="CDD" id="cd02440">
    <property type="entry name" value="AdoMet_MTases"/>
    <property type="match status" value="1"/>
</dbReference>
<dbReference type="AlphaFoldDB" id="V4B955"/>
<dbReference type="Proteomes" id="UP000030746">
    <property type="component" value="Unassembled WGS sequence"/>
</dbReference>
<dbReference type="GeneID" id="20237005"/>
<accession>V4B955</accession>
<dbReference type="GO" id="GO:0005634">
    <property type="term" value="C:nucleus"/>
    <property type="evidence" value="ECO:0007669"/>
    <property type="project" value="TreeGrafter"/>
</dbReference>
<proteinExistence type="predicted"/>
<reference evidence="1 2" key="1">
    <citation type="journal article" date="2013" name="Nature">
        <title>Insights into bilaterian evolution from three spiralian genomes.</title>
        <authorList>
            <person name="Simakov O."/>
            <person name="Marletaz F."/>
            <person name="Cho S.J."/>
            <person name="Edsinger-Gonzales E."/>
            <person name="Havlak P."/>
            <person name="Hellsten U."/>
            <person name="Kuo D.H."/>
            <person name="Larsson T."/>
            <person name="Lv J."/>
            <person name="Arendt D."/>
            <person name="Savage R."/>
            <person name="Osoegawa K."/>
            <person name="de Jong P."/>
            <person name="Grimwood J."/>
            <person name="Chapman J.A."/>
            <person name="Shapiro H."/>
            <person name="Aerts A."/>
            <person name="Otillar R.P."/>
            <person name="Terry A.Y."/>
            <person name="Boore J.L."/>
            <person name="Grigoriev I.V."/>
            <person name="Lindberg D.R."/>
            <person name="Seaver E.C."/>
            <person name="Weisblat D.A."/>
            <person name="Putnam N.H."/>
            <person name="Rokhsar D.S."/>
        </authorList>
    </citation>
    <scope>NUCLEOTIDE SEQUENCE [LARGE SCALE GENOMIC DNA]</scope>
</reference>
<dbReference type="Gene3D" id="3.40.50.150">
    <property type="entry name" value="Vaccinia Virus protein VP39"/>
    <property type="match status" value="1"/>
</dbReference>
<evidence type="ECO:0008006" key="3">
    <source>
        <dbReference type="Google" id="ProtNLM"/>
    </source>
</evidence>
<dbReference type="PANTHER" id="PTHR23108">
    <property type="entry name" value="METHYLTRANSFERASE-RELATED"/>
    <property type="match status" value="1"/>
</dbReference>
<dbReference type="EMBL" id="KB199905">
    <property type="protein sequence ID" value="ESP03846.1"/>
    <property type="molecule type" value="Genomic_DNA"/>
</dbReference>
<dbReference type="InterPro" id="IPR029063">
    <property type="entry name" value="SAM-dependent_MTases_sf"/>
</dbReference>
<dbReference type="OrthoDB" id="46564at2759"/>
<dbReference type="RefSeq" id="XP_009045328.1">
    <property type="nucleotide sequence ID" value="XM_009047080.1"/>
</dbReference>
<keyword evidence="2" id="KW-1185">Reference proteome</keyword>
<protein>
    <recommendedName>
        <fullName evidence="3">Methyltransferase small domain-containing protein</fullName>
    </recommendedName>
</protein>
<dbReference type="STRING" id="225164.V4B955"/>
<organism evidence="1 2">
    <name type="scientific">Lottia gigantea</name>
    <name type="common">Giant owl limpet</name>
    <dbReference type="NCBI Taxonomy" id="225164"/>
    <lineage>
        <taxon>Eukaryota</taxon>
        <taxon>Metazoa</taxon>
        <taxon>Spiralia</taxon>
        <taxon>Lophotrochozoa</taxon>
        <taxon>Mollusca</taxon>
        <taxon>Gastropoda</taxon>
        <taxon>Patellogastropoda</taxon>
        <taxon>Lottioidea</taxon>
        <taxon>Lottiidae</taxon>
        <taxon>Lottia</taxon>
    </lineage>
</organism>